<keyword evidence="4" id="KW-0418">Kinase</keyword>
<evidence type="ECO:0000256" key="3">
    <source>
        <dbReference type="ARBA" id="ARBA00022741"/>
    </source>
</evidence>
<dbReference type="PANTHER" id="PTHR24353">
    <property type="entry name" value="CYCLIC NUCLEOTIDE-DEPENDENT PROTEIN KINASE"/>
    <property type="match status" value="1"/>
</dbReference>
<sequence length="231" mass="26001">MAVVWVVSHGVVVAHGGGLGRVPRRGGGSWRWSWWWLMAVVWVVSRWRLDFFGVGRSIVDFRFAKKLEGERTYTICGIADSLPPKIVLGSGHGFTADWWALGVLIYFMLQSDMPFGSWRESELEPFGKIAKGRLIIPSAFSVEVADLITKLLVVDENTRLGATGADAVKEHPWFDGIDWKQIADGPSRVPQEISNRINIYVETLKQDLTVPPSILRKDPADLTTPEWIKDW</sequence>
<name>F2D192_HORVV</name>
<dbReference type="EMBL" id="AK357649">
    <property type="protein sequence ID" value="BAJ88863.1"/>
    <property type="molecule type" value="mRNA"/>
</dbReference>
<dbReference type="GO" id="GO:0005524">
    <property type="term" value="F:ATP binding"/>
    <property type="evidence" value="ECO:0007669"/>
    <property type="project" value="UniProtKB-KW"/>
</dbReference>
<evidence type="ECO:0000256" key="1">
    <source>
        <dbReference type="ARBA" id="ARBA00022527"/>
    </source>
</evidence>
<dbReference type="GO" id="GO:0004674">
    <property type="term" value="F:protein serine/threonine kinase activity"/>
    <property type="evidence" value="ECO:0007669"/>
    <property type="project" value="UniProtKB-KW"/>
</dbReference>
<dbReference type="PROSITE" id="PS50011">
    <property type="entry name" value="PROTEIN_KINASE_DOM"/>
    <property type="match status" value="1"/>
</dbReference>
<dbReference type="PANTHER" id="PTHR24353:SF127">
    <property type="entry name" value="PROTEIN PHOSPHATASE 2C AND CYCLIC NUCLEOTIDE-BINDING_KINASE DOMAIN-CONTAINING PROTEIN"/>
    <property type="match status" value="1"/>
</dbReference>
<organism evidence="7">
    <name type="scientific">Hordeum vulgare subsp. vulgare</name>
    <name type="common">Domesticated barley</name>
    <dbReference type="NCBI Taxonomy" id="112509"/>
    <lineage>
        <taxon>Eukaryota</taxon>
        <taxon>Viridiplantae</taxon>
        <taxon>Streptophyta</taxon>
        <taxon>Embryophyta</taxon>
        <taxon>Tracheophyta</taxon>
        <taxon>Spermatophyta</taxon>
        <taxon>Magnoliopsida</taxon>
        <taxon>Liliopsida</taxon>
        <taxon>Poales</taxon>
        <taxon>Poaceae</taxon>
        <taxon>BOP clade</taxon>
        <taxon>Pooideae</taxon>
        <taxon>Triticodae</taxon>
        <taxon>Triticeae</taxon>
        <taxon>Hordeinae</taxon>
        <taxon>Hordeum</taxon>
    </lineage>
</organism>
<keyword evidence="5" id="KW-0067">ATP-binding</keyword>
<keyword evidence="3" id="KW-0547">Nucleotide-binding</keyword>
<reference evidence="7" key="1">
    <citation type="journal article" date="2011" name="Plant Physiol.">
        <title>Comprehensive sequence analysis of 24,783 barley full-length cDNAs derived from 12 clone libraries.</title>
        <authorList>
            <person name="Matsumoto T."/>
            <person name="Tanaka T."/>
            <person name="Sakai H."/>
            <person name="Amano N."/>
            <person name="Kanamori H."/>
            <person name="Kurita K."/>
            <person name="Kikuta A."/>
            <person name="Kamiya K."/>
            <person name="Yamamoto M."/>
            <person name="Ikawa H."/>
            <person name="Fujii N."/>
            <person name="Hori K."/>
            <person name="Itoh T."/>
            <person name="Sato K."/>
        </authorList>
    </citation>
    <scope>NUCLEOTIDE SEQUENCE</scope>
    <source>
        <tissue evidence="7">Shoot</tissue>
    </source>
</reference>
<evidence type="ECO:0000256" key="4">
    <source>
        <dbReference type="ARBA" id="ARBA00022777"/>
    </source>
</evidence>
<evidence type="ECO:0000259" key="6">
    <source>
        <dbReference type="PROSITE" id="PS50011"/>
    </source>
</evidence>
<keyword evidence="1" id="KW-0723">Serine/threonine-protein kinase</keyword>
<keyword evidence="2" id="KW-0808">Transferase</keyword>
<dbReference type="InterPro" id="IPR000719">
    <property type="entry name" value="Prot_kinase_dom"/>
</dbReference>
<dbReference type="SUPFAM" id="SSF56112">
    <property type="entry name" value="Protein kinase-like (PK-like)"/>
    <property type="match status" value="1"/>
</dbReference>
<dbReference type="AlphaFoldDB" id="F2D192"/>
<proteinExistence type="evidence at transcript level"/>
<accession>F2D192</accession>
<dbReference type="Gene3D" id="1.10.510.10">
    <property type="entry name" value="Transferase(Phosphotransferase) domain 1"/>
    <property type="match status" value="1"/>
</dbReference>
<dbReference type="Pfam" id="PF00069">
    <property type="entry name" value="Pkinase"/>
    <property type="match status" value="1"/>
</dbReference>
<evidence type="ECO:0000313" key="7">
    <source>
        <dbReference type="EMBL" id="BAJ88863.1"/>
    </source>
</evidence>
<evidence type="ECO:0000256" key="5">
    <source>
        <dbReference type="ARBA" id="ARBA00022840"/>
    </source>
</evidence>
<dbReference type="InterPro" id="IPR011009">
    <property type="entry name" value="Kinase-like_dom_sf"/>
</dbReference>
<protein>
    <submittedName>
        <fullName evidence="7">Predicted protein</fullName>
    </submittedName>
</protein>
<feature type="domain" description="Protein kinase" evidence="6">
    <location>
        <begin position="1"/>
        <end position="174"/>
    </location>
</feature>
<evidence type="ECO:0000256" key="2">
    <source>
        <dbReference type="ARBA" id="ARBA00022679"/>
    </source>
</evidence>
<dbReference type="SMART" id="SM00220">
    <property type="entry name" value="S_TKc"/>
    <property type="match status" value="1"/>
</dbReference>